<name>A0A5J6MBX0_9PROT</name>
<dbReference type="OrthoDB" id="5194526at2"/>
<dbReference type="RefSeq" id="WP_151175295.1">
    <property type="nucleotide sequence ID" value="NZ_CP042906.1"/>
</dbReference>
<dbReference type="EMBL" id="CP042906">
    <property type="protein sequence ID" value="QEX14778.1"/>
    <property type="molecule type" value="Genomic_DNA"/>
</dbReference>
<keyword evidence="2" id="KW-1185">Reference proteome</keyword>
<reference evidence="1 2" key="1">
    <citation type="submission" date="2019-08" db="EMBL/GenBank/DDBJ databases">
        <title>Hyperibacter terrae gen. nov., sp. nov. and Hyperibacter viscosus sp. nov., two new members in the family Rhodospirillaceae isolated from the rhizosphere of Hypericum perforatum.</title>
        <authorList>
            <person name="Noviana Z."/>
        </authorList>
    </citation>
    <scope>NUCLEOTIDE SEQUENCE [LARGE SCALE GENOMIC DNA]</scope>
    <source>
        <strain evidence="1 2">R5913</strain>
    </source>
</reference>
<dbReference type="Pfam" id="PF06319">
    <property type="entry name" value="MmcB-like"/>
    <property type="match status" value="1"/>
</dbReference>
<dbReference type="PIRSF" id="PIRSF031796">
    <property type="entry name" value="UPC031796"/>
    <property type="match status" value="1"/>
</dbReference>
<dbReference type="AlphaFoldDB" id="A0A5J6MBX0"/>
<dbReference type="Proteomes" id="UP000326202">
    <property type="component" value="Chromosome"/>
</dbReference>
<evidence type="ECO:0000313" key="2">
    <source>
        <dbReference type="Proteomes" id="UP000326202"/>
    </source>
</evidence>
<dbReference type="InterPro" id="IPR009394">
    <property type="entry name" value="MmcB-like"/>
</dbReference>
<organism evidence="1 2">
    <name type="scientific">Hypericibacter terrae</name>
    <dbReference type="NCBI Taxonomy" id="2602015"/>
    <lineage>
        <taxon>Bacteria</taxon>
        <taxon>Pseudomonadati</taxon>
        <taxon>Pseudomonadota</taxon>
        <taxon>Alphaproteobacteria</taxon>
        <taxon>Rhodospirillales</taxon>
        <taxon>Dongiaceae</taxon>
        <taxon>Hypericibacter</taxon>
    </lineage>
</organism>
<dbReference type="KEGG" id="htq:FRZ44_00530"/>
<accession>A0A5J6MBX0</accession>
<sequence length="144" mass="16139">MALSDPEIALKLARGVSRFLENLGYGTVIEFSLATGRRADVFGVNERGETVIVEVKSSPVDFLTDDKWPDYREFCDYFYFAVALDFPREILPADCGLIVADAYSAEILRASDLISLNASRRKALLLRFALTASTRLRRLLDPDI</sequence>
<evidence type="ECO:0000313" key="1">
    <source>
        <dbReference type="EMBL" id="QEX14778.1"/>
    </source>
</evidence>
<protein>
    <submittedName>
        <fullName evidence="1">SOS-induced DUF1052 family protein</fullName>
    </submittedName>
</protein>
<gene>
    <name evidence="1" type="primary">mmcB</name>
    <name evidence="1" type="ORF">FRZ44_00530</name>
</gene>
<proteinExistence type="predicted"/>